<dbReference type="AlphaFoldDB" id="A0A372NQA7"/>
<reference evidence="1 2" key="1">
    <citation type="submission" date="2018-08" db="EMBL/GenBank/DDBJ databases">
        <title>Mucilaginibacter sp. MYSH2.</title>
        <authorList>
            <person name="Seo T."/>
        </authorList>
    </citation>
    <scope>NUCLEOTIDE SEQUENCE [LARGE SCALE GENOMIC DNA]</scope>
    <source>
        <strain evidence="1 2">MYSH2</strain>
    </source>
</reference>
<accession>A0A372NQA7</accession>
<dbReference type="SUPFAM" id="SSF46785">
    <property type="entry name" value="Winged helix' DNA-binding domain"/>
    <property type="match status" value="1"/>
</dbReference>
<dbReference type="RefSeq" id="WP_117393019.1">
    <property type="nucleotide sequence ID" value="NZ_QWDC01000003.1"/>
</dbReference>
<dbReference type="InterPro" id="IPR030489">
    <property type="entry name" value="TR_Rrf2-type_CS"/>
</dbReference>
<keyword evidence="2" id="KW-1185">Reference proteome</keyword>
<dbReference type="PROSITE" id="PS01332">
    <property type="entry name" value="HTH_RRF2_1"/>
    <property type="match status" value="1"/>
</dbReference>
<name>A0A372NQA7_9SPHI</name>
<dbReference type="GO" id="GO:0005829">
    <property type="term" value="C:cytosol"/>
    <property type="evidence" value="ECO:0007669"/>
    <property type="project" value="TreeGrafter"/>
</dbReference>
<comment type="caution">
    <text evidence="1">The sequence shown here is derived from an EMBL/GenBank/DDBJ whole genome shotgun (WGS) entry which is preliminary data.</text>
</comment>
<dbReference type="GO" id="GO:0003700">
    <property type="term" value="F:DNA-binding transcription factor activity"/>
    <property type="evidence" value="ECO:0007669"/>
    <property type="project" value="TreeGrafter"/>
</dbReference>
<protein>
    <submittedName>
        <fullName evidence="1">Rrf2 family transcriptional regulator</fullName>
    </submittedName>
</protein>
<dbReference type="PROSITE" id="PS51197">
    <property type="entry name" value="HTH_RRF2_2"/>
    <property type="match status" value="1"/>
</dbReference>
<sequence>MNGRFSIAMHIMTLLCAGEDSLLSSEFMAGSININPVLVRKELSNLLKHGLISSQMGKNGGYALAKPAKDITIAGIYEAVKPDAVLGQAKNQPNPACPIGKQINAHLKQLDAEIEQVMLNKLGTTTLAEFCNKFE</sequence>
<dbReference type="Gene3D" id="1.10.10.10">
    <property type="entry name" value="Winged helix-like DNA-binding domain superfamily/Winged helix DNA-binding domain"/>
    <property type="match status" value="1"/>
</dbReference>
<dbReference type="OrthoDB" id="213028at2"/>
<dbReference type="InterPro" id="IPR036390">
    <property type="entry name" value="WH_DNA-bd_sf"/>
</dbReference>
<proteinExistence type="predicted"/>
<dbReference type="Proteomes" id="UP000264217">
    <property type="component" value="Unassembled WGS sequence"/>
</dbReference>
<dbReference type="InterPro" id="IPR036388">
    <property type="entry name" value="WH-like_DNA-bd_sf"/>
</dbReference>
<dbReference type="PANTHER" id="PTHR33221:SF15">
    <property type="entry name" value="HTH-TYPE TRANSCRIPTIONAL REGULATOR YWGB-RELATED"/>
    <property type="match status" value="1"/>
</dbReference>
<gene>
    <name evidence="1" type="ORF">D0C36_17850</name>
</gene>
<dbReference type="EMBL" id="QWDC01000003">
    <property type="protein sequence ID" value="RFZ90817.1"/>
    <property type="molecule type" value="Genomic_DNA"/>
</dbReference>
<evidence type="ECO:0000313" key="1">
    <source>
        <dbReference type="EMBL" id="RFZ90817.1"/>
    </source>
</evidence>
<dbReference type="InterPro" id="IPR000944">
    <property type="entry name" value="Tscrpt_reg_Rrf2"/>
</dbReference>
<evidence type="ECO:0000313" key="2">
    <source>
        <dbReference type="Proteomes" id="UP000264217"/>
    </source>
</evidence>
<organism evidence="1 2">
    <name type="scientific">Mucilaginibacter conchicola</name>
    <dbReference type="NCBI Taxonomy" id="2303333"/>
    <lineage>
        <taxon>Bacteria</taxon>
        <taxon>Pseudomonadati</taxon>
        <taxon>Bacteroidota</taxon>
        <taxon>Sphingobacteriia</taxon>
        <taxon>Sphingobacteriales</taxon>
        <taxon>Sphingobacteriaceae</taxon>
        <taxon>Mucilaginibacter</taxon>
    </lineage>
</organism>
<dbReference type="PANTHER" id="PTHR33221">
    <property type="entry name" value="WINGED HELIX-TURN-HELIX TRANSCRIPTIONAL REGULATOR, RRF2 FAMILY"/>
    <property type="match status" value="1"/>
</dbReference>
<dbReference type="Pfam" id="PF02082">
    <property type="entry name" value="Rrf2"/>
    <property type="match status" value="1"/>
</dbReference>